<name>A0A9W9WJ49_9EURO</name>
<feature type="domain" description="Clr5" evidence="1">
    <location>
        <begin position="9"/>
        <end position="59"/>
    </location>
</feature>
<dbReference type="OrthoDB" id="4368244at2759"/>
<dbReference type="Pfam" id="PF14420">
    <property type="entry name" value="Clr5"/>
    <property type="match status" value="1"/>
</dbReference>
<evidence type="ECO:0000259" key="1">
    <source>
        <dbReference type="Pfam" id="PF14420"/>
    </source>
</evidence>
<proteinExistence type="predicted"/>
<dbReference type="PANTHER" id="PTHR38788:SF3">
    <property type="entry name" value="CLR5 DOMAIN-CONTAINING PROTEIN"/>
    <property type="match status" value="1"/>
</dbReference>
<dbReference type="EMBL" id="JAPWDO010000006">
    <property type="protein sequence ID" value="KAJ5465637.1"/>
    <property type="molecule type" value="Genomic_DNA"/>
</dbReference>
<dbReference type="PANTHER" id="PTHR38788">
    <property type="entry name" value="CLR5 DOMAIN-CONTAINING PROTEIN"/>
    <property type="match status" value="1"/>
</dbReference>
<keyword evidence="3" id="KW-1185">Reference proteome</keyword>
<comment type="caution">
    <text evidence="2">The sequence shown here is derived from an EMBL/GenBank/DDBJ whole genome shotgun (WGS) entry which is preliminary data.</text>
</comment>
<dbReference type="InterPro" id="IPR025676">
    <property type="entry name" value="Clr5_dom"/>
</dbReference>
<gene>
    <name evidence="2" type="ORF">N7530_009424</name>
</gene>
<protein>
    <recommendedName>
        <fullName evidence="1">Clr5 domain-containing protein</fullName>
    </recommendedName>
</protein>
<sequence>MRTRPDYGEWELHKAQIEQIYLHENKTQKELSMIMEETHGFRKTKAQYENAFERWNFKKYKMTPEKWKVVKYRIEKRKREKEKESEVYINGILCSPKKVTYEIGRHVFESTIARLTSGSSDYPTFVVTGGNESDGFSLSWKTTKSLKLTQISPRVTAAINVSMPEEYDDQNRIVSLSNGESSRTWRASWESPYICWPTIEIWGKMNTSF</sequence>
<evidence type="ECO:0000313" key="2">
    <source>
        <dbReference type="EMBL" id="KAJ5465637.1"/>
    </source>
</evidence>
<dbReference type="Proteomes" id="UP001147760">
    <property type="component" value="Unassembled WGS sequence"/>
</dbReference>
<reference evidence="2" key="1">
    <citation type="submission" date="2022-12" db="EMBL/GenBank/DDBJ databases">
        <authorList>
            <person name="Petersen C."/>
        </authorList>
    </citation>
    <scope>NUCLEOTIDE SEQUENCE</scope>
    <source>
        <strain evidence="2">IBT 17660</strain>
    </source>
</reference>
<dbReference type="AlphaFoldDB" id="A0A9W9WJ49"/>
<organism evidence="2 3">
    <name type="scientific">Penicillium desertorum</name>
    <dbReference type="NCBI Taxonomy" id="1303715"/>
    <lineage>
        <taxon>Eukaryota</taxon>
        <taxon>Fungi</taxon>
        <taxon>Dikarya</taxon>
        <taxon>Ascomycota</taxon>
        <taxon>Pezizomycotina</taxon>
        <taxon>Eurotiomycetes</taxon>
        <taxon>Eurotiomycetidae</taxon>
        <taxon>Eurotiales</taxon>
        <taxon>Aspergillaceae</taxon>
        <taxon>Penicillium</taxon>
    </lineage>
</organism>
<evidence type="ECO:0000313" key="3">
    <source>
        <dbReference type="Proteomes" id="UP001147760"/>
    </source>
</evidence>
<reference evidence="2" key="2">
    <citation type="journal article" date="2023" name="IMA Fungus">
        <title>Comparative genomic study of the Penicillium genus elucidates a diverse pangenome and 15 lateral gene transfer events.</title>
        <authorList>
            <person name="Petersen C."/>
            <person name="Sorensen T."/>
            <person name="Nielsen M.R."/>
            <person name="Sondergaard T.E."/>
            <person name="Sorensen J.L."/>
            <person name="Fitzpatrick D.A."/>
            <person name="Frisvad J.C."/>
            <person name="Nielsen K.L."/>
        </authorList>
    </citation>
    <scope>NUCLEOTIDE SEQUENCE</scope>
    <source>
        <strain evidence="2">IBT 17660</strain>
    </source>
</reference>
<accession>A0A9W9WJ49</accession>